<dbReference type="SUPFAM" id="SSF56219">
    <property type="entry name" value="DNase I-like"/>
    <property type="match status" value="1"/>
</dbReference>
<dbReference type="InterPro" id="IPR005135">
    <property type="entry name" value="Endo/exonuclease/phosphatase"/>
</dbReference>
<dbReference type="PANTHER" id="PTHR14859">
    <property type="entry name" value="CALCOFLUOR WHITE HYPERSENSITIVE PROTEIN PRECURSOR"/>
    <property type="match status" value="1"/>
</dbReference>
<dbReference type="InterPro" id="IPR036691">
    <property type="entry name" value="Endo/exonu/phosph_ase_sf"/>
</dbReference>
<accession>A0AAE3IMP4</accession>
<proteinExistence type="predicted"/>
<dbReference type="Gene3D" id="3.60.10.10">
    <property type="entry name" value="Endonuclease/exonuclease/phosphatase"/>
    <property type="match status" value="1"/>
</dbReference>
<dbReference type="GO" id="GO:0016020">
    <property type="term" value="C:membrane"/>
    <property type="evidence" value="ECO:0007669"/>
    <property type="project" value="GOC"/>
</dbReference>
<evidence type="ECO:0000259" key="1">
    <source>
        <dbReference type="Pfam" id="PF03372"/>
    </source>
</evidence>
<dbReference type="RefSeq" id="WP_263037349.1">
    <property type="nucleotide sequence ID" value="NZ_JAOTPL010000005.1"/>
</dbReference>
<feature type="domain" description="Endonuclease/exonuclease/phosphatase" evidence="1">
    <location>
        <begin position="58"/>
        <end position="282"/>
    </location>
</feature>
<dbReference type="GO" id="GO:0006506">
    <property type="term" value="P:GPI anchor biosynthetic process"/>
    <property type="evidence" value="ECO:0007669"/>
    <property type="project" value="TreeGrafter"/>
</dbReference>
<dbReference type="PROSITE" id="PS51257">
    <property type="entry name" value="PROKAR_LIPOPROTEIN"/>
    <property type="match status" value="1"/>
</dbReference>
<organism evidence="2 3">
    <name type="scientific">Haoranjiania flava</name>
    <dbReference type="NCBI Taxonomy" id="1856322"/>
    <lineage>
        <taxon>Bacteria</taxon>
        <taxon>Pseudomonadati</taxon>
        <taxon>Bacteroidota</taxon>
        <taxon>Chitinophagia</taxon>
        <taxon>Chitinophagales</taxon>
        <taxon>Chitinophagaceae</taxon>
        <taxon>Haoranjiania</taxon>
    </lineage>
</organism>
<dbReference type="AlphaFoldDB" id="A0AAE3IMP4"/>
<gene>
    <name evidence="2" type="ORF">OD355_04940</name>
</gene>
<dbReference type="Pfam" id="PF03372">
    <property type="entry name" value="Exo_endo_phos"/>
    <property type="match status" value="1"/>
</dbReference>
<dbReference type="PANTHER" id="PTHR14859:SF15">
    <property type="entry name" value="ENDONUCLEASE_EXONUCLEASE_PHOSPHATASE DOMAIN-CONTAINING PROTEIN"/>
    <property type="match status" value="1"/>
</dbReference>
<comment type="caution">
    <text evidence="2">The sequence shown here is derived from an EMBL/GenBank/DDBJ whole genome shotgun (WGS) entry which is preliminary data.</text>
</comment>
<keyword evidence="2" id="KW-0540">Nuclease</keyword>
<evidence type="ECO:0000313" key="2">
    <source>
        <dbReference type="EMBL" id="MCU7693861.1"/>
    </source>
</evidence>
<evidence type="ECO:0000313" key="3">
    <source>
        <dbReference type="Proteomes" id="UP001209317"/>
    </source>
</evidence>
<keyword evidence="2" id="KW-0378">Hydrolase</keyword>
<sequence length="293" mass="31889">MNKIFIPAAAVLLFIIACNKQPYMPEGPATYIELPNENASSIGGNNDGQELLSALKIMTYNIHISNPPSKPGEVDTLAIAEAIKRGNPDIVFLQEVDKGTGRNGYKGDMALTLGKLTNMNAVFYSAKAQNSGFYGVAMLSKYPLKNIRKYNLTKESDATEQRVLGTAIVDLPGVDSVLAAVTHLQHNSSTNRLQQIKDIVAHLGSQSYRVVLGGDFNETETANEFYNIFDAAFTRTCKGGACPRTFSAQNPQSVIDILAYKPTAAFTVNSHITIPEFYASDHLPVVAELKINR</sequence>
<dbReference type="GO" id="GO:0004519">
    <property type="term" value="F:endonuclease activity"/>
    <property type="evidence" value="ECO:0007669"/>
    <property type="project" value="UniProtKB-KW"/>
</dbReference>
<keyword evidence="3" id="KW-1185">Reference proteome</keyword>
<dbReference type="InterPro" id="IPR051916">
    <property type="entry name" value="GPI-anchor_lipid_remodeler"/>
</dbReference>
<name>A0AAE3IMP4_9BACT</name>
<dbReference type="Proteomes" id="UP001209317">
    <property type="component" value="Unassembled WGS sequence"/>
</dbReference>
<keyword evidence="2" id="KW-0255">Endonuclease</keyword>
<protein>
    <submittedName>
        <fullName evidence="2">Endonuclease/exonuclease/phosphatase family protein</fullName>
    </submittedName>
</protein>
<dbReference type="EMBL" id="JAOTPL010000005">
    <property type="protein sequence ID" value="MCU7693861.1"/>
    <property type="molecule type" value="Genomic_DNA"/>
</dbReference>
<reference evidence="2" key="1">
    <citation type="submission" date="2022-10" db="EMBL/GenBank/DDBJ databases">
        <authorList>
            <person name="Kim H.S."/>
            <person name="Kim J.-S."/>
            <person name="Suh M.K."/>
            <person name="Eom M.K."/>
            <person name="Lee J.-S."/>
        </authorList>
    </citation>
    <scope>NUCLEOTIDE SEQUENCE</scope>
    <source>
        <strain evidence="2">LIP-5</strain>
    </source>
</reference>